<dbReference type="AlphaFoldDB" id="A0AAU6PF45"/>
<sequence length="65" mass="7649">MLALHPQYIIDDTQTQKAVVIQMNEWQKIMQQLEMLDDIEVYDKAKKTNSEVISFSQAVKEIKNH</sequence>
<dbReference type="EMBL" id="CP138327">
    <property type="protein sequence ID" value="WXT99617.1"/>
    <property type="molecule type" value="Genomic_DNA"/>
</dbReference>
<name>A0AAU6PF45_9GAMM</name>
<protein>
    <recommendedName>
        <fullName evidence="2">Prevent-host-death protein</fullName>
    </recommendedName>
</protein>
<evidence type="ECO:0000313" key="1">
    <source>
        <dbReference type="EMBL" id="WXT99617.1"/>
    </source>
</evidence>
<gene>
    <name evidence="1" type="ORF">Ctma_0321</name>
</gene>
<proteinExistence type="predicted"/>
<reference evidence="1" key="1">
    <citation type="submission" date="2023-10" db="EMBL/GenBank/DDBJ databases">
        <title>The first scallop-associated chemosynthetic bacterial symbiont.</title>
        <authorList>
            <person name="Lin Y.-T."/>
            <person name="Sun J."/>
            <person name="Ip J.C.-H."/>
            <person name="He X."/>
            <person name="Gao Z.-M."/>
            <person name="Perez M."/>
            <person name="Xu T."/>
            <person name="Qian P.-Y."/>
            <person name="Qiu J.-W."/>
        </authorList>
    </citation>
    <scope>NUCLEOTIDE SEQUENCE</scope>
    <source>
        <strain evidence="1">Gill1</strain>
    </source>
</reference>
<organism evidence="1">
    <name type="scientific">Catillopecten margaritatus gill symbiont</name>
    <dbReference type="NCBI Taxonomy" id="3083288"/>
    <lineage>
        <taxon>Bacteria</taxon>
        <taxon>Pseudomonadati</taxon>
        <taxon>Pseudomonadota</taxon>
        <taxon>Gammaproteobacteria</taxon>
        <taxon>sulfur-oxidizing symbionts</taxon>
    </lineage>
</organism>
<accession>A0AAU6PF45</accession>
<evidence type="ECO:0008006" key="2">
    <source>
        <dbReference type="Google" id="ProtNLM"/>
    </source>
</evidence>